<name>A0ABQ9YJP5_9EUKA</name>
<gene>
    <name evidence="2" type="ORF">BLNAU_1050</name>
</gene>
<feature type="compositionally biased region" description="Basic and acidic residues" evidence="1">
    <location>
        <begin position="16"/>
        <end position="26"/>
    </location>
</feature>
<sequence>MNTKLMSVQKHCMRPSNREIHDEETSSHLNTNSRQDEPVERASQSFQSLVSFVKEGKNLTNHATTQACILLGSLSGEISDDVNLYRLVPSPDGSCSGFTESMSLLLTSSNETIVKAAWWLLTFTIAFASEQGRMDFLAAGFFSLFPTEFYQQKIHLSTKYGSYLIDVVKDCMKILNPSKMRDLDKKRPQSKDSFEEIFMNKFIHPIKPFLDSVCKNRRLLRQTQDSFKFTWLLETMMEFTPFLEGMTQFVLSSPFAITYTDCLHFIEDDSALSHLLRGVVRNAHMWKKEDPAVRRRKQQILDKMVEDGLLDEIELHFQCRNLTHIQRISVSLIITQIHYLGQNAPYLFDSLR</sequence>
<dbReference type="Proteomes" id="UP001281761">
    <property type="component" value="Unassembled WGS sequence"/>
</dbReference>
<comment type="caution">
    <text evidence="2">The sequence shown here is derived from an EMBL/GenBank/DDBJ whole genome shotgun (WGS) entry which is preliminary data.</text>
</comment>
<evidence type="ECO:0000256" key="1">
    <source>
        <dbReference type="SAM" id="MobiDB-lite"/>
    </source>
</evidence>
<proteinExistence type="predicted"/>
<evidence type="ECO:0000313" key="3">
    <source>
        <dbReference type="Proteomes" id="UP001281761"/>
    </source>
</evidence>
<keyword evidence="3" id="KW-1185">Reference proteome</keyword>
<accession>A0ABQ9YJP5</accession>
<dbReference type="EMBL" id="JARBJD010000004">
    <property type="protein sequence ID" value="KAK2963969.1"/>
    <property type="molecule type" value="Genomic_DNA"/>
</dbReference>
<organism evidence="2 3">
    <name type="scientific">Blattamonas nauphoetae</name>
    <dbReference type="NCBI Taxonomy" id="2049346"/>
    <lineage>
        <taxon>Eukaryota</taxon>
        <taxon>Metamonada</taxon>
        <taxon>Preaxostyla</taxon>
        <taxon>Oxymonadida</taxon>
        <taxon>Blattamonas</taxon>
    </lineage>
</organism>
<evidence type="ECO:0000313" key="2">
    <source>
        <dbReference type="EMBL" id="KAK2963969.1"/>
    </source>
</evidence>
<reference evidence="2 3" key="1">
    <citation type="journal article" date="2022" name="bioRxiv">
        <title>Genomics of Preaxostyla Flagellates Illuminates Evolutionary Transitions and the Path Towards Mitochondrial Loss.</title>
        <authorList>
            <person name="Novak L.V.F."/>
            <person name="Treitli S.C."/>
            <person name="Pyrih J."/>
            <person name="Halakuc P."/>
            <person name="Pipaliya S.V."/>
            <person name="Vacek V."/>
            <person name="Brzon O."/>
            <person name="Soukal P."/>
            <person name="Eme L."/>
            <person name="Dacks J.B."/>
            <person name="Karnkowska A."/>
            <person name="Elias M."/>
            <person name="Hampl V."/>
        </authorList>
    </citation>
    <scope>NUCLEOTIDE SEQUENCE [LARGE SCALE GENOMIC DNA]</scope>
    <source>
        <strain evidence="2">NAU3</strain>
        <tissue evidence="2">Gut</tissue>
    </source>
</reference>
<feature type="region of interest" description="Disordered" evidence="1">
    <location>
        <begin position="1"/>
        <end position="40"/>
    </location>
</feature>
<protein>
    <submittedName>
        <fullName evidence="2">Uncharacterized protein</fullName>
    </submittedName>
</protein>